<evidence type="ECO:0000313" key="2">
    <source>
        <dbReference type="EMBL" id="TPG35845.1"/>
    </source>
</evidence>
<dbReference type="Proteomes" id="UP000320095">
    <property type="component" value="Unassembled WGS sequence"/>
</dbReference>
<feature type="compositionally biased region" description="Polar residues" evidence="1">
    <location>
        <begin position="43"/>
        <end position="55"/>
    </location>
</feature>
<feature type="region of interest" description="Disordered" evidence="1">
    <location>
        <begin position="1"/>
        <end position="85"/>
    </location>
</feature>
<evidence type="ECO:0000313" key="3">
    <source>
        <dbReference type="Proteomes" id="UP000320095"/>
    </source>
</evidence>
<feature type="compositionally biased region" description="Low complexity" evidence="1">
    <location>
        <begin position="61"/>
        <end position="70"/>
    </location>
</feature>
<sequence length="171" mass="18461">MTTNDHYTEPTPTVGEAEQAAPPADHQVRHTDSPREDLGAGTVNAQPDQANSSAAHPQPPSTDTESSPESAGPGRSHVEPSSEQPLFAAELLTSLRAQWGEVQAAFVDDPRACVEKADGLVSDVLGQLVSGFTDVRARLEGNWGRGEEASTEDLRVALKRYREFFDRLLQV</sequence>
<proteinExistence type="predicted"/>
<reference evidence="2 3" key="1">
    <citation type="journal article" date="2019" name="Environ. Microbiol.">
        <title>Species interactions and distinct microbial communities in high Arctic permafrost affected cryosols are associated with the CH4 and CO2 gas fluxes.</title>
        <authorList>
            <person name="Altshuler I."/>
            <person name="Hamel J."/>
            <person name="Turney S."/>
            <person name="Magnuson E."/>
            <person name="Levesque R."/>
            <person name="Greer C."/>
            <person name="Whyte L.G."/>
        </authorList>
    </citation>
    <scope>NUCLEOTIDE SEQUENCE [LARGE SCALE GENOMIC DNA]</scope>
    <source>
        <strain evidence="2 3">S5.20</strain>
    </source>
</reference>
<dbReference type="EMBL" id="RCZG01000002">
    <property type="protein sequence ID" value="TPG35845.1"/>
    <property type="molecule type" value="Genomic_DNA"/>
</dbReference>
<feature type="compositionally biased region" description="Basic and acidic residues" evidence="1">
    <location>
        <begin position="26"/>
        <end position="38"/>
    </location>
</feature>
<evidence type="ECO:0000256" key="1">
    <source>
        <dbReference type="SAM" id="MobiDB-lite"/>
    </source>
</evidence>
<dbReference type="RefSeq" id="WP_140689175.1">
    <property type="nucleotide sequence ID" value="NZ_RCZG01000002.1"/>
</dbReference>
<comment type="caution">
    <text evidence="2">The sequence shown here is derived from an EMBL/GenBank/DDBJ whole genome shotgun (WGS) entry which is preliminary data.</text>
</comment>
<gene>
    <name evidence="2" type="ORF">EAH80_07310</name>
</gene>
<dbReference type="AlphaFoldDB" id="A0A502EDP0"/>
<protein>
    <submittedName>
        <fullName evidence="2">Uncharacterized protein</fullName>
    </submittedName>
</protein>
<accession>A0A502EDP0</accession>
<organism evidence="2 3">
    <name type="scientific">Mycolicibacterium hodleri</name>
    <dbReference type="NCBI Taxonomy" id="49897"/>
    <lineage>
        <taxon>Bacteria</taxon>
        <taxon>Bacillati</taxon>
        <taxon>Actinomycetota</taxon>
        <taxon>Actinomycetes</taxon>
        <taxon>Mycobacteriales</taxon>
        <taxon>Mycobacteriaceae</taxon>
        <taxon>Mycolicibacterium</taxon>
    </lineage>
</organism>
<name>A0A502EDP0_9MYCO</name>
<dbReference type="OrthoDB" id="123178at2"/>
<keyword evidence="3" id="KW-1185">Reference proteome</keyword>